<evidence type="ECO:0000313" key="2">
    <source>
        <dbReference type="Proteomes" id="UP000323324"/>
    </source>
</evidence>
<proteinExistence type="predicted"/>
<reference evidence="1 2" key="1">
    <citation type="submission" date="2019-08" db="EMBL/GenBank/DDBJ databases">
        <title>Genomes of Antarctic Bizionia species.</title>
        <authorList>
            <person name="Bowman J.P."/>
        </authorList>
    </citation>
    <scope>NUCLEOTIDE SEQUENCE [LARGE SCALE GENOMIC DNA]</scope>
    <source>
        <strain evidence="1 2">HFD</strain>
    </source>
</reference>
<dbReference type="AlphaFoldDB" id="A0A8H2LQ44"/>
<evidence type="ECO:0000313" key="1">
    <source>
        <dbReference type="EMBL" id="TYB80351.1"/>
    </source>
</evidence>
<gene>
    <name evidence="1" type="ORF">ES676_01405</name>
</gene>
<protein>
    <submittedName>
        <fullName evidence="1">Uncharacterized protein</fullName>
    </submittedName>
</protein>
<dbReference type="RefSeq" id="WP_148368242.1">
    <property type="nucleotide sequence ID" value="NZ_VSKM01000001.1"/>
</dbReference>
<accession>A0A8H2LQ44</accession>
<dbReference type="EMBL" id="VSKM01000001">
    <property type="protein sequence ID" value="TYB80351.1"/>
    <property type="molecule type" value="Genomic_DNA"/>
</dbReference>
<sequence length="140" mass="16539">MIYKTSFKDLKIVKTSKVINSDTINFNELRFYKIDSASDTMKSMYLDFGIWNSQAKGLHLENMNRKVWENIKLLKNDEVFTIIADGTETINDYYACLIVFDSKGKDCFEEYHPLKDKIINLFNQRIQVNRKKTLNHSLLR</sequence>
<organism evidence="1 2">
    <name type="scientific">Bizionia saleffrena</name>
    <dbReference type="NCBI Taxonomy" id="291189"/>
    <lineage>
        <taxon>Bacteria</taxon>
        <taxon>Pseudomonadati</taxon>
        <taxon>Bacteroidota</taxon>
        <taxon>Flavobacteriia</taxon>
        <taxon>Flavobacteriales</taxon>
        <taxon>Flavobacteriaceae</taxon>
        <taxon>Bizionia</taxon>
    </lineage>
</organism>
<name>A0A8H2LQ44_9FLAO</name>
<comment type="caution">
    <text evidence="1">The sequence shown here is derived from an EMBL/GenBank/DDBJ whole genome shotgun (WGS) entry which is preliminary data.</text>
</comment>
<keyword evidence="2" id="KW-1185">Reference proteome</keyword>
<dbReference type="Proteomes" id="UP000323324">
    <property type="component" value="Unassembled WGS sequence"/>
</dbReference>